<feature type="domain" description="TonB-dependent receptor-like beta-barrel" evidence="17">
    <location>
        <begin position="245"/>
        <end position="685"/>
    </location>
</feature>
<dbReference type="NCBIfam" id="TIGR01783">
    <property type="entry name" value="TonB-siderophor"/>
    <property type="match status" value="1"/>
</dbReference>
<dbReference type="PANTHER" id="PTHR32552:SF68">
    <property type="entry name" value="FERRICHROME OUTER MEMBRANE TRANSPORTER_PHAGE RECEPTOR"/>
    <property type="match status" value="1"/>
</dbReference>
<protein>
    <submittedName>
        <fullName evidence="19">TonB-dependent siderophore receptor</fullName>
    </submittedName>
</protein>
<keyword evidence="7 16" id="KW-0732">Signal</keyword>
<keyword evidence="4 14" id="KW-1134">Transmembrane beta strand</keyword>
<evidence type="ECO:0000256" key="14">
    <source>
        <dbReference type="PROSITE-ProRule" id="PRU01360"/>
    </source>
</evidence>
<evidence type="ECO:0000256" key="15">
    <source>
        <dbReference type="RuleBase" id="RU003357"/>
    </source>
</evidence>
<gene>
    <name evidence="19" type="ORF">A6A40_25130</name>
</gene>
<evidence type="ECO:0000256" key="1">
    <source>
        <dbReference type="ARBA" id="ARBA00004571"/>
    </source>
</evidence>
<dbReference type="InterPro" id="IPR010105">
    <property type="entry name" value="TonB_sidphr_rcpt"/>
</dbReference>
<evidence type="ECO:0000256" key="6">
    <source>
        <dbReference type="ARBA" id="ARBA00022692"/>
    </source>
</evidence>
<comment type="similarity">
    <text evidence="2 14 15">Belongs to the TonB-dependent receptor family.</text>
</comment>
<dbReference type="SUPFAM" id="SSF56935">
    <property type="entry name" value="Porins"/>
    <property type="match status" value="1"/>
</dbReference>
<organism evidence="19 20">
    <name type="scientific">Azospirillum humicireducens</name>
    <dbReference type="NCBI Taxonomy" id="1226968"/>
    <lineage>
        <taxon>Bacteria</taxon>
        <taxon>Pseudomonadati</taxon>
        <taxon>Pseudomonadota</taxon>
        <taxon>Alphaproteobacteria</taxon>
        <taxon>Rhodospirillales</taxon>
        <taxon>Azospirillaceae</taxon>
        <taxon>Azospirillum</taxon>
    </lineage>
</organism>
<dbReference type="Proteomes" id="UP000077405">
    <property type="component" value="Plasmid pYZ5"/>
</dbReference>
<geneLocation type="plasmid" evidence="19 20">
    <name>pYZ5</name>
</geneLocation>
<keyword evidence="19" id="KW-0614">Plasmid</keyword>
<keyword evidence="10 15" id="KW-0798">TonB box</keyword>
<dbReference type="OrthoDB" id="9760333at2"/>
<evidence type="ECO:0000256" key="5">
    <source>
        <dbReference type="ARBA" id="ARBA00022496"/>
    </source>
</evidence>
<comment type="subcellular location">
    <subcellularLocation>
        <location evidence="1 14">Cell outer membrane</location>
        <topology evidence="1 14">Multi-pass membrane protein</topology>
    </subcellularLocation>
</comment>
<evidence type="ECO:0000256" key="11">
    <source>
        <dbReference type="ARBA" id="ARBA00023136"/>
    </source>
</evidence>
<accession>A0A2R4VV66</accession>
<name>A0A2R4VV66_9PROT</name>
<keyword evidence="3 14" id="KW-0813">Transport</keyword>
<evidence type="ECO:0000259" key="18">
    <source>
        <dbReference type="Pfam" id="PF07715"/>
    </source>
</evidence>
<feature type="chain" id="PRO_5015310858" evidence="16">
    <location>
        <begin position="28"/>
        <end position="716"/>
    </location>
</feature>
<keyword evidence="12 19" id="KW-0675">Receptor</keyword>
<keyword evidence="5" id="KW-0410">Iron transport</keyword>
<dbReference type="PROSITE" id="PS52016">
    <property type="entry name" value="TONB_DEPENDENT_REC_3"/>
    <property type="match status" value="1"/>
</dbReference>
<dbReference type="PANTHER" id="PTHR32552">
    <property type="entry name" value="FERRICHROME IRON RECEPTOR-RELATED"/>
    <property type="match status" value="1"/>
</dbReference>
<evidence type="ECO:0000313" key="19">
    <source>
        <dbReference type="EMBL" id="AWB08323.1"/>
    </source>
</evidence>
<sequence length="716" mass="77828">MTGVFPKRAGAALLAATATLSPMTGHAQEQAVTFPTLQVEGDRLKGTNEYLRQDSSSATKTETPVLDTPQAITTITRKQLDDQNPQSVKDALNYTAGVLSTADSTSRYDSVFMRGFGGFGTDTRVVDFLDGLKLPRGQAFALPAVDPFLLDHIDVLKGPSAVLYGQTSPGGLVNQASRAPDVTPYTEVRVEAGNHARLQSGVTSQGALDADGRWQYSISGVGRRSDTRYDDVEEMRVGIAPAIRWQPDADTQLTLQGFYQNDPEGGYFNSIYPRSLAPETYKSALGRTLNVGDPDFDGYERKQYAIGYSFQHRLNEVVSLRSKTRYSAIDLDFQSLQMSAPVTADGLLPRQALRSIEDVRGVATDNQAQFDFRTGAVSHTALAGVDFQHSRSDWEYQFGLAPSLDVANPRYGVPIGTLTTIIDSKQTLRQTGVYLQDQLALGGFRAVLGARYDWTKQETENRLAGSSSSQSSSAPSYRAGLLYRFDSGISPYVSYSTSFEPTVGVDARGAPFEPTKAKQWEAGLKYEPSFMKALFTLSAFHIRQENVKTPDTTVGFYVQQGEVRSRGLEFEARGNVTKSLELIGALTLLDTEVTKSTSATTIGKQPQAAPRYYGSAWANYGFDTGLLDGLTVGGGIRFVGGSFADDANTIRTSGYALVDASVRYDLGKLGPSLRGAEATLNATNLFDKEYYSSCSSSFYCQYGNGAQVLAGLRYRL</sequence>
<proteinExistence type="inferred from homology"/>
<dbReference type="Gene3D" id="2.40.170.20">
    <property type="entry name" value="TonB-dependent receptor, beta-barrel domain"/>
    <property type="match status" value="1"/>
</dbReference>
<dbReference type="InterPro" id="IPR036942">
    <property type="entry name" value="Beta-barrel_TonB_sf"/>
</dbReference>
<dbReference type="InterPro" id="IPR039426">
    <property type="entry name" value="TonB-dep_rcpt-like"/>
</dbReference>
<evidence type="ECO:0000313" key="20">
    <source>
        <dbReference type="Proteomes" id="UP000077405"/>
    </source>
</evidence>
<feature type="signal peptide" evidence="16">
    <location>
        <begin position="1"/>
        <end position="27"/>
    </location>
</feature>
<dbReference type="GO" id="GO:0009279">
    <property type="term" value="C:cell outer membrane"/>
    <property type="evidence" value="ECO:0007669"/>
    <property type="project" value="UniProtKB-SubCell"/>
</dbReference>
<keyword evidence="13 14" id="KW-0998">Cell outer membrane</keyword>
<evidence type="ECO:0000256" key="7">
    <source>
        <dbReference type="ARBA" id="ARBA00022729"/>
    </source>
</evidence>
<evidence type="ECO:0000256" key="2">
    <source>
        <dbReference type="ARBA" id="ARBA00009810"/>
    </source>
</evidence>
<dbReference type="Gene3D" id="2.170.130.10">
    <property type="entry name" value="TonB-dependent receptor, plug domain"/>
    <property type="match status" value="1"/>
</dbReference>
<evidence type="ECO:0000256" key="4">
    <source>
        <dbReference type="ARBA" id="ARBA00022452"/>
    </source>
</evidence>
<dbReference type="EMBL" id="CP028906">
    <property type="protein sequence ID" value="AWB08323.1"/>
    <property type="molecule type" value="Genomic_DNA"/>
</dbReference>
<dbReference type="GO" id="GO:0038023">
    <property type="term" value="F:signaling receptor activity"/>
    <property type="evidence" value="ECO:0007669"/>
    <property type="project" value="InterPro"/>
</dbReference>
<dbReference type="InterPro" id="IPR037066">
    <property type="entry name" value="Plug_dom_sf"/>
</dbReference>
<dbReference type="GO" id="GO:0015891">
    <property type="term" value="P:siderophore transport"/>
    <property type="evidence" value="ECO:0007669"/>
    <property type="project" value="InterPro"/>
</dbReference>
<keyword evidence="9" id="KW-0406">Ion transport</keyword>
<dbReference type="RefSeq" id="WP_108548587.1">
    <property type="nucleotide sequence ID" value="NZ_CP028906.1"/>
</dbReference>
<dbReference type="InterPro" id="IPR000531">
    <property type="entry name" value="Beta-barrel_TonB"/>
</dbReference>
<evidence type="ECO:0000256" key="13">
    <source>
        <dbReference type="ARBA" id="ARBA00023237"/>
    </source>
</evidence>
<dbReference type="KEGG" id="ahu:A6A40_25130"/>
<keyword evidence="8" id="KW-0408">Iron</keyword>
<dbReference type="Pfam" id="PF07715">
    <property type="entry name" value="Plug"/>
    <property type="match status" value="1"/>
</dbReference>
<evidence type="ECO:0000256" key="8">
    <source>
        <dbReference type="ARBA" id="ARBA00023004"/>
    </source>
</evidence>
<dbReference type="CDD" id="cd01347">
    <property type="entry name" value="ligand_gated_channel"/>
    <property type="match status" value="1"/>
</dbReference>
<evidence type="ECO:0000256" key="9">
    <source>
        <dbReference type="ARBA" id="ARBA00023065"/>
    </source>
</evidence>
<evidence type="ECO:0000256" key="16">
    <source>
        <dbReference type="SAM" id="SignalP"/>
    </source>
</evidence>
<dbReference type="Pfam" id="PF00593">
    <property type="entry name" value="TonB_dep_Rec_b-barrel"/>
    <property type="match status" value="1"/>
</dbReference>
<dbReference type="GO" id="GO:0015344">
    <property type="term" value="F:siderophore uptake transmembrane transporter activity"/>
    <property type="evidence" value="ECO:0007669"/>
    <property type="project" value="TreeGrafter"/>
</dbReference>
<keyword evidence="6 14" id="KW-0812">Transmembrane</keyword>
<evidence type="ECO:0000256" key="10">
    <source>
        <dbReference type="ARBA" id="ARBA00023077"/>
    </source>
</evidence>
<feature type="domain" description="TonB-dependent receptor plug" evidence="18">
    <location>
        <begin position="65"/>
        <end position="171"/>
    </location>
</feature>
<dbReference type="InterPro" id="IPR012910">
    <property type="entry name" value="Plug_dom"/>
</dbReference>
<keyword evidence="11 14" id="KW-0472">Membrane</keyword>
<evidence type="ECO:0000256" key="3">
    <source>
        <dbReference type="ARBA" id="ARBA00022448"/>
    </source>
</evidence>
<reference evidence="19 20" key="1">
    <citation type="submission" date="2018-04" db="EMBL/GenBank/DDBJ databases">
        <title>Complete genome sequence of the nitrogen-fixing bacterium Azospirillum humicireducens type strain SgZ-5.</title>
        <authorList>
            <person name="Yu Z."/>
        </authorList>
    </citation>
    <scope>NUCLEOTIDE SEQUENCE [LARGE SCALE GENOMIC DNA]</scope>
    <source>
        <strain evidence="19 20">SgZ-5</strain>
        <plasmid evidence="19 20">pYZ5</plasmid>
    </source>
</reference>
<keyword evidence="20" id="KW-1185">Reference proteome</keyword>
<dbReference type="AlphaFoldDB" id="A0A2R4VV66"/>
<evidence type="ECO:0000259" key="17">
    <source>
        <dbReference type="Pfam" id="PF00593"/>
    </source>
</evidence>
<evidence type="ECO:0000256" key="12">
    <source>
        <dbReference type="ARBA" id="ARBA00023170"/>
    </source>
</evidence>